<keyword evidence="4" id="KW-0479">Metal-binding</keyword>
<gene>
    <name evidence="15" type="ORF">DUNSADRAFT_7746</name>
</gene>
<keyword evidence="8" id="KW-0539">Nucleus</keyword>
<dbReference type="Pfam" id="PF00240">
    <property type="entry name" value="ubiquitin"/>
    <property type="match status" value="1"/>
</dbReference>
<evidence type="ECO:0000256" key="1">
    <source>
        <dbReference type="ARBA" id="ARBA00001946"/>
    </source>
</evidence>
<proteinExistence type="predicted"/>
<keyword evidence="6" id="KW-0460">Magnesium</keyword>
<keyword evidence="16" id="KW-1185">Reference proteome</keyword>
<evidence type="ECO:0000256" key="6">
    <source>
        <dbReference type="ARBA" id="ARBA00022842"/>
    </source>
</evidence>
<dbReference type="PROSITE" id="PS50969">
    <property type="entry name" value="FCP1"/>
    <property type="match status" value="1"/>
</dbReference>
<dbReference type="Proteomes" id="UP000815325">
    <property type="component" value="Unassembled WGS sequence"/>
</dbReference>
<comment type="catalytic activity">
    <reaction evidence="10">
        <text>O-phospho-L-seryl-[protein] + H2O = L-seryl-[protein] + phosphate</text>
        <dbReference type="Rhea" id="RHEA:20629"/>
        <dbReference type="Rhea" id="RHEA-COMP:9863"/>
        <dbReference type="Rhea" id="RHEA-COMP:11604"/>
        <dbReference type="ChEBI" id="CHEBI:15377"/>
        <dbReference type="ChEBI" id="CHEBI:29999"/>
        <dbReference type="ChEBI" id="CHEBI:43474"/>
        <dbReference type="ChEBI" id="CHEBI:83421"/>
        <dbReference type="EC" id="3.1.3.16"/>
    </reaction>
</comment>
<dbReference type="PROSITE" id="PS50053">
    <property type="entry name" value="UBIQUITIN_2"/>
    <property type="match status" value="1"/>
</dbReference>
<evidence type="ECO:0000313" key="16">
    <source>
        <dbReference type="Proteomes" id="UP000815325"/>
    </source>
</evidence>
<dbReference type="InterPro" id="IPR029071">
    <property type="entry name" value="Ubiquitin-like_domsf"/>
</dbReference>
<comment type="subcellular location">
    <subcellularLocation>
        <location evidence="2">Nucleus</location>
    </subcellularLocation>
</comment>
<evidence type="ECO:0000256" key="7">
    <source>
        <dbReference type="ARBA" id="ARBA00022912"/>
    </source>
</evidence>
<evidence type="ECO:0000256" key="8">
    <source>
        <dbReference type="ARBA" id="ARBA00023242"/>
    </source>
</evidence>
<dbReference type="InterPro" id="IPR004274">
    <property type="entry name" value="FCP1_dom"/>
</dbReference>
<evidence type="ECO:0000259" key="13">
    <source>
        <dbReference type="PROSITE" id="PS50053"/>
    </source>
</evidence>
<evidence type="ECO:0000256" key="2">
    <source>
        <dbReference type="ARBA" id="ARBA00004123"/>
    </source>
</evidence>
<feature type="region of interest" description="Disordered" evidence="12">
    <location>
        <begin position="1"/>
        <end position="20"/>
    </location>
</feature>
<dbReference type="InterPro" id="IPR051658">
    <property type="entry name" value="UBLCP1"/>
</dbReference>
<dbReference type="InterPro" id="IPR000626">
    <property type="entry name" value="Ubiquitin-like_dom"/>
</dbReference>
<dbReference type="EMBL" id="MU069717">
    <property type="protein sequence ID" value="KAF5835204.1"/>
    <property type="molecule type" value="Genomic_DNA"/>
</dbReference>
<feature type="domain" description="FCP1 homology" evidence="14">
    <location>
        <begin position="153"/>
        <end position="314"/>
    </location>
</feature>
<dbReference type="InterPro" id="IPR036412">
    <property type="entry name" value="HAD-like_sf"/>
</dbReference>
<evidence type="ECO:0000259" key="14">
    <source>
        <dbReference type="PROSITE" id="PS50969"/>
    </source>
</evidence>
<dbReference type="SMART" id="SM00577">
    <property type="entry name" value="CPDc"/>
    <property type="match status" value="1"/>
</dbReference>
<keyword evidence="7" id="KW-0904">Protein phosphatase</keyword>
<dbReference type="SMART" id="SM00213">
    <property type="entry name" value="UBQ"/>
    <property type="match status" value="1"/>
</dbReference>
<evidence type="ECO:0000256" key="3">
    <source>
        <dbReference type="ARBA" id="ARBA00013081"/>
    </source>
</evidence>
<dbReference type="EC" id="3.1.3.16" evidence="3"/>
<dbReference type="SUPFAM" id="SSF56784">
    <property type="entry name" value="HAD-like"/>
    <property type="match status" value="1"/>
</dbReference>
<comment type="caution">
    <text evidence="15">The sequence shown here is derived from an EMBL/GenBank/DDBJ whole genome shotgun (WGS) entry which is preliminary data.</text>
</comment>
<dbReference type="PANTHER" id="PTHR48493:SF1">
    <property type="entry name" value="UBIQUITIN-LIKE DOMAIN-CONTAINING CTD PHOSPHATASE 1"/>
    <property type="match status" value="1"/>
</dbReference>
<protein>
    <recommendedName>
        <fullName evidence="3">protein-serine/threonine phosphatase</fullName>
        <ecNumber evidence="3">3.1.3.16</ecNumber>
    </recommendedName>
    <alternativeName>
        <fullName evidence="9">Nuclear proteasome inhibitor UBLCP1</fullName>
    </alternativeName>
</protein>
<dbReference type="SUPFAM" id="SSF54236">
    <property type="entry name" value="Ubiquitin-like"/>
    <property type="match status" value="1"/>
</dbReference>
<dbReference type="Gene3D" id="3.10.20.90">
    <property type="entry name" value="Phosphatidylinositol 3-kinase Catalytic Subunit, Chain A, domain 1"/>
    <property type="match status" value="1"/>
</dbReference>
<evidence type="ECO:0000256" key="4">
    <source>
        <dbReference type="ARBA" id="ARBA00022723"/>
    </source>
</evidence>
<comment type="catalytic activity">
    <reaction evidence="11">
        <text>O-phospho-L-threonyl-[protein] + H2O = L-threonyl-[protein] + phosphate</text>
        <dbReference type="Rhea" id="RHEA:47004"/>
        <dbReference type="Rhea" id="RHEA-COMP:11060"/>
        <dbReference type="Rhea" id="RHEA-COMP:11605"/>
        <dbReference type="ChEBI" id="CHEBI:15377"/>
        <dbReference type="ChEBI" id="CHEBI:30013"/>
        <dbReference type="ChEBI" id="CHEBI:43474"/>
        <dbReference type="ChEBI" id="CHEBI:61977"/>
        <dbReference type="EC" id="3.1.3.16"/>
    </reaction>
</comment>
<evidence type="ECO:0000256" key="12">
    <source>
        <dbReference type="SAM" id="MobiDB-lite"/>
    </source>
</evidence>
<feature type="domain" description="Ubiquitin-like" evidence="13">
    <location>
        <begin position="21"/>
        <end position="92"/>
    </location>
</feature>
<evidence type="ECO:0000256" key="9">
    <source>
        <dbReference type="ARBA" id="ARBA00032039"/>
    </source>
</evidence>
<sequence length="341" mass="39183">MTDPSSESSNSKRQKMQGEEQHICIKWSGKEFSVPFTQNTTIVDLKSKLQELTQVLPERQKLLVKTKEGKQADDAALVSNLNVKPGAKVMMMGTPEVAIRATEEAAQAAPEVQDDFDIGAEDAQTLDVKDQPEVQEKLARRIKSVDVKILNPPRPGKKCLVLDIDYTLFDLNSTAERPEELARPYLHEFLVATYQFYDIIIWSATSMKWIEVKMQELGMATHPDYKLMCYLDCTSMVTVNTEKYGVFNCKPLAFIWEKFPGFYNEHNTVMLDDLRRNYIMNKQQGLVIRPFKRAHLNRHKDKELKYLATYLTMVGPLEKLSSLEHNRWPEYLSGNRQLPSS</sequence>
<organism evidence="15 16">
    <name type="scientific">Dunaliella salina</name>
    <name type="common">Green alga</name>
    <name type="synonym">Protococcus salinus</name>
    <dbReference type="NCBI Taxonomy" id="3046"/>
    <lineage>
        <taxon>Eukaryota</taxon>
        <taxon>Viridiplantae</taxon>
        <taxon>Chlorophyta</taxon>
        <taxon>core chlorophytes</taxon>
        <taxon>Chlorophyceae</taxon>
        <taxon>CS clade</taxon>
        <taxon>Chlamydomonadales</taxon>
        <taxon>Dunaliellaceae</taxon>
        <taxon>Dunaliella</taxon>
    </lineage>
</organism>
<dbReference type="CDD" id="cd01813">
    <property type="entry name" value="Ubl_UBLCP1"/>
    <property type="match status" value="1"/>
</dbReference>
<dbReference type="InterPro" id="IPR023214">
    <property type="entry name" value="HAD_sf"/>
</dbReference>
<name>A0ABQ7GKS7_DUNSA</name>
<evidence type="ECO:0000313" key="15">
    <source>
        <dbReference type="EMBL" id="KAF5835204.1"/>
    </source>
</evidence>
<feature type="compositionally biased region" description="Polar residues" evidence="12">
    <location>
        <begin position="1"/>
        <end position="11"/>
    </location>
</feature>
<dbReference type="Pfam" id="PF03031">
    <property type="entry name" value="NIF"/>
    <property type="match status" value="1"/>
</dbReference>
<evidence type="ECO:0000256" key="5">
    <source>
        <dbReference type="ARBA" id="ARBA00022801"/>
    </source>
</evidence>
<evidence type="ECO:0000256" key="10">
    <source>
        <dbReference type="ARBA" id="ARBA00047761"/>
    </source>
</evidence>
<dbReference type="NCBIfam" id="TIGR02245">
    <property type="entry name" value="HAD_IIID1"/>
    <property type="match status" value="1"/>
</dbReference>
<accession>A0ABQ7GKS7</accession>
<evidence type="ECO:0000256" key="11">
    <source>
        <dbReference type="ARBA" id="ARBA00048336"/>
    </source>
</evidence>
<comment type="cofactor">
    <cofactor evidence="1">
        <name>Mg(2+)</name>
        <dbReference type="ChEBI" id="CHEBI:18420"/>
    </cofactor>
</comment>
<dbReference type="Gene3D" id="3.40.50.1000">
    <property type="entry name" value="HAD superfamily/HAD-like"/>
    <property type="match status" value="1"/>
</dbReference>
<reference evidence="15" key="1">
    <citation type="submission" date="2017-08" db="EMBL/GenBank/DDBJ databases">
        <authorList>
            <person name="Polle J.E."/>
            <person name="Barry K."/>
            <person name="Cushman J."/>
            <person name="Schmutz J."/>
            <person name="Tran D."/>
            <person name="Hathwaick L.T."/>
            <person name="Yim W.C."/>
            <person name="Jenkins J."/>
            <person name="Mckie-Krisberg Z.M."/>
            <person name="Prochnik S."/>
            <person name="Lindquist E."/>
            <person name="Dockter R.B."/>
            <person name="Adam C."/>
            <person name="Molina H."/>
            <person name="Bunkerborg J."/>
            <person name="Jin E."/>
            <person name="Buchheim M."/>
            <person name="Magnuson J."/>
        </authorList>
    </citation>
    <scope>NUCLEOTIDE SEQUENCE</scope>
    <source>
        <strain evidence="15">CCAP 19/18</strain>
    </source>
</reference>
<dbReference type="PANTHER" id="PTHR48493">
    <property type="entry name" value="UBIQUITIN-LIKE DOMAIN-CONTAINING CTD PHOSPHATASE 1"/>
    <property type="match status" value="1"/>
</dbReference>
<keyword evidence="5" id="KW-0378">Hydrolase</keyword>
<dbReference type="InterPro" id="IPR011943">
    <property type="entry name" value="HAD-SF_hydro_IIID"/>
</dbReference>